<accession>A0A5J6MFU5</accession>
<sequence length="164" mass="18680">MAHPLGLASYRCRRWLAGIGVLAYTVLAIALKPAGAIEFFPFFNWSLFSESSDHRGDVTLRMTEIDGAPVAPPRFFYDMKDVFTAARDKDPRLMKLLDRWFYALRQNDRETADRLRAVVEKTFMSEVSAADYELVLAVYNPVRRLRTGDIEKIQVIGSFAKGQP</sequence>
<name>A0A5J6MFU5_9PROT</name>
<dbReference type="Proteomes" id="UP000326202">
    <property type="component" value="Chromosome"/>
</dbReference>
<organism evidence="1 2">
    <name type="scientific">Hypericibacter terrae</name>
    <dbReference type="NCBI Taxonomy" id="2602015"/>
    <lineage>
        <taxon>Bacteria</taxon>
        <taxon>Pseudomonadati</taxon>
        <taxon>Pseudomonadota</taxon>
        <taxon>Alphaproteobacteria</taxon>
        <taxon>Rhodospirillales</taxon>
        <taxon>Dongiaceae</taxon>
        <taxon>Hypericibacter</taxon>
    </lineage>
</organism>
<dbReference type="EMBL" id="CP042906">
    <property type="protein sequence ID" value="QEX15947.1"/>
    <property type="molecule type" value="Genomic_DNA"/>
</dbReference>
<evidence type="ECO:0000313" key="2">
    <source>
        <dbReference type="Proteomes" id="UP000326202"/>
    </source>
</evidence>
<protein>
    <submittedName>
        <fullName evidence="1">Uncharacterized protein</fullName>
    </submittedName>
</protein>
<proteinExistence type="predicted"/>
<dbReference type="KEGG" id="htq:FRZ44_12370"/>
<gene>
    <name evidence="1" type="ORF">FRZ44_12370</name>
</gene>
<dbReference type="AlphaFoldDB" id="A0A5J6MFU5"/>
<reference evidence="1 2" key="1">
    <citation type="submission" date="2019-08" db="EMBL/GenBank/DDBJ databases">
        <title>Hyperibacter terrae gen. nov., sp. nov. and Hyperibacter viscosus sp. nov., two new members in the family Rhodospirillaceae isolated from the rhizosphere of Hypericum perforatum.</title>
        <authorList>
            <person name="Noviana Z."/>
        </authorList>
    </citation>
    <scope>NUCLEOTIDE SEQUENCE [LARGE SCALE GENOMIC DNA]</scope>
    <source>
        <strain evidence="1 2">R5913</strain>
    </source>
</reference>
<keyword evidence="2" id="KW-1185">Reference proteome</keyword>
<evidence type="ECO:0000313" key="1">
    <source>
        <dbReference type="EMBL" id="QEX15947.1"/>
    </source>
</evidence>